<accession>A0A4Q1AS00</accession>
<evidence type="ECO:0000313" key="4">
    <source>
        <dbReference type="Proteomes" id="UP000289758"/>
    </source>
</evidence>
<comment type="caution">
    <text evidence="3">The sequence shown here is derived from an EMBL/GenBank/DDBJ whole genome shotgun (WGS) entry which is preliminary data.</text>
</comment>
<dbReference type="OrthoDB" id="9762718at2"/>
<dbReference type="InterPro" id="IPR000510">
    <property type="entry name" value="Nase/OxRdtase_comp1"/>
</dbReference>
<dbReference type="NCBIfam" id="TIGR01283">
    <property type="entry name" value="nifE"/>
    <property type="match status" value="1"/>
</dbReference>
<evidence type="ECO:0000256" key="1">
    <source>
        <dbReference type="ARBA" id="ARBA00011002"/>
    </source>
</evidence>
<dbReference type="Pfam" id="PF00148">
    <property type="entry name" value="Oxidored_nitro"/>
    <property type="match status" value="1"/>
</dbReference>
<dbReference type="InterPro" id="IPR005973">
    <property type="entry name" value="NifE"/>
</dbReference>
<dbReference type="AlphaFoldDB" id="A0A4Q1AS00"/>
<dbReference type="SUPFAM" id="SSF53807">
    <property type="entry name" value="Helical backbone' metal receptor"/>
    <property type="match status" value="1"/>
</dbReference>
<dbReference type="PANTHER" id="PTHR42956:SF1">
    <property type="entry name" value="NITROGENASE IRON-MOLYBDENUM COFACTOR BIOSYNTHESIS PROTEIN NIFE"/>
    <property type="match status" value="1"/>
</dbReference>
<dbReference type="GO" id="GO:0065003">
    <property type="term" value="P:protein-containing complex assembly"/>
    <property type="evidence" value="ECO:0007669"/>
    <property type="project" value="InterPro"/>
</dbReference>
<name>A0A4Q1AS00_9BACT</name>
<dbReference type="GO" id="GO:0009399">
    <property type="term" value="P:nitrogen fixation"/>
    <property type="evidence" value="ECO:0007669"/>
    <property type="project" value="InterPro"/>
</dbReference>
<dbReference type="GO" id="GO:0016491">
    <property type="term" value="F:oxidoreductase activity"/>
    <property type="evidence" value="ECO:0007669"/>
    <property type="project" value="InterPro"/>
</dbReference>
<feature type="domain" description="Nitrogenase/oxidoreductase component 1" evidence="2">
    <location>
        <begin position="38"/>
        <end position="430"/>
    </location>
</feature>
<reference evidence="3 4" key="1">
    <citation type="submission" date="2017-10" db="EMBL/GenBank/DDBJ databases">
        <title>Genomics of the genus Arcobacter.</title>
        <authorList>
            <person name="Perez-Cataluna A."/>
            <person name="Figueras M.J."/>
        </authorList>
    </citation>
    <scope>NUCLEOTIDE SEQUENCE [LARGE SCALE GENOMIC DNA]</scope>
    <source>
        <strain evidence="3 4">CECT 8441</strain>
    </source>
</reference>
<organism evidence="3 4">
    <name type="scientific">Halarcobacter ebronensis</name>
    <dbReference type="NCBI Taxonomy" id="1462615"/>
    <lineage>
        <taxon>Bacteria</taxon>
        <taxon>Pseudomonadati</taxon>
        <taxon>Campylobacterota</taxon>
        <taxon>Epsilonproteobacteria</taxon>
        <taxon>Campylobacterales</taxon>
        <taxon>Arcobacteraceae</taxon>
        <taxon>Halarcobacter</taxon>
    </lineage>
</organism>
<dbReference type="EMBL" id="PDKK01000001">
    <property type="protein sequence ID" value="RXK08414.1"/>
    <property type="molecule type" value="Genomic_DNA"/>
</dbReference>
<dbReference type="RefSeq" id="WP_129085986.1">
    <property type="nucleotide sequence ID" value="NZ_CP053836.1"/>
</dbReference>
<keyword evidence="4" id="KW-1185">Reference proteome</keyword>
<dbReference type="PANTHER" id="PTHR42956">
    <property type="entry name" value="NITROGENASE IRON-MOLYBDENUM COFACTOR BIOSYNTHESIS PROTEIN NIFE"/>
    <property type="match status" value="1"/>
</dbReference>
<dbReference type="Proteomes" id="UP000289758">
    <property type="component" value="Unassembled WGS sequence"/>
</dbReference>
<gene>
    <name evidence="3" type="primary">nifE</name>
    <name evidence="3" type="ORF">CRV07_01020</name>
</gene>
<comment type="similarity">
    <text evidence="1">Belongs to the NifD/NifK/NifE/NifN family.</text>
</comment>
<evidence type="ECO:0000259" key="2">
    <source>
        <dbReference type="Pfam" id="PF00148"/>
    </source>
</evidence>
<sequence length="451" mass="49619">MVNKKLIRDLLNESACSHNKTKKSSCDKPKPGATSGGCAFEGSQISLFPYADVVHLVHSPATCIGASWETRQTLTSHRGENNTVTGFTTDVNTNDVIFGGNKKLEDSIEYIVEHKNPKAIFVYETCVTAMIGDDMDNVCARMEKKHNIPVVVIHSPGFVGGKNLGSRLGGESVLHQLIGTREPEEIHPYGINLIGEYNVTGDMWQYTPILEKIGIKIVSTLAGDGRVEDIQMAHRAKLNVIVCAKSLVTLCRKMQEKYQIPYISISFYGKRDTSNAIRSIVNAFGDKELLQRAEEVIAQEEAKLESALEPYRKMLEGKKAILNTGGNKSWSIASALQDIGLEVVATSVRKATLEDKEIASKYVDILMTNPGVEQAKLIDEHNVDILLAGGRSLYTAIKKKVAFVDVNQEKKISYGAYKGLVNLAKDVCYAVNNKVFKVVGTPEPWGEELIN</sequence>
<evidence type="ECO:0000313" key="3">
    <source>
        <dbReference type="EMBL" id="RXK08414.1"/>
    </source>
</evidence>
<proteinExistence type="inferred from homology"/>
<dbReference type="Gene3D" id="3.40.50.12380">
    <property type="entry name" value="Nitrogenase MoFe cofactor biosynthesis protein NifE, C-terminal"/>
    <property type="match status" value="1"/>
</dbReference>
<protein>
    <submittedName>
        <fullName evidence="3">Nitrogenase iron-molybdenum cofactor biosynthesis protein NifE</fullName>
    </submittedName>
</protein>
<dbReference type="InterPro" id="IPR049939">
    <property type="entry name" value="NifE-like"/>
</dbReference>
<dbReference type="Gene3D" id="3.40.50.1980">
    <property type="entry name" value="Nitrogenase molybdenum iron protein domain"/>
    <property type="match status" value="1"/>
</dbReference>